<name>A0ABQ9H827_9NEOP</name>
<sequence>MWESCRTMALVGRFSRDLPFSLPFHSGATPYSPRFTFICSQDFAVKSRTNISTPVGPNQLALQAGRKLRRCDNLLLGTPFLQPSARKASLDLREMAVLYMYFPGAGDCQLE</sequence>
<comment type="caution">
    <text evidence="1">The sequence shown here is derived from an EMBL/GenBank/DDBJ whole genome shotgun (WGS) entry which is preliminary data.</text>
</comment>
<accession>A0ABQ9H827</accession>
<organism evidence="1 2">
    <name type="scientific">Dryococelus australis</name>
    <dbReference type="NCBI Taxonomy" id="614101"/>
    <lineage>
        <taxon>Eukaryota</taxon>
        <taxon>Metazoa</taxon>
        <taxon>Ecdysozoa</taxon>
        <taxon>Arthropoda</taxon>
        <taxon>Hexapoda</taxon>
        <taxon>Insecta</taxon>
        <taxon>Pterygota</taxon>
        <taxon>Neoptera</taxon>
        <taxon>Polyneoptera</taxon>
        <taxon>Phasmatodea</taxon>
        <taxon>Verophasmatodea</taxon>
        <taxon>Anareolatae</taxon>
        <taxon>Phasmatidae</taxon>
        <taxon>Eurycanthinae</taxon>
        <taxon>Dryococelus</taxon>
    </lineage>
</organism>
<keyword evidence="2" id="KW-1185">Reference proteome</keyword>
<protein>
    <submittedName>
        <fullName evidence="1">Uncharacterized protein</fullName>
    </submittedName>
</protein>
<reference evidence="1 2" key="1">
    <citation type="submission" date="2023-02" db="EMBL/GenBank/DDBJ databases">
        <title>LHISI_Scaffold_Assembly.</title>
        <authorList>
            <person name="Stuart O.P."/>
            <person name="Cleave R."/>
            <person name="Magrath M.J.L."/>
            <person name="Mikheyev A.S."/>
        </authorList>
    </citation>
    <scope>NUCLEOTIDE SEQUENCE [LARGE SCALE GENOMIC DNA]</scope>
    <source>
        <strain evidence="1">Daus_M_001</strain>
        <tissue evidence="1">Leg muscle</tissue>
    </source>
</reference>
<dbReference type="Proteomes" id="UP001159363">
    <property type="component" value="Chromosome 5"/>
</dbReference>
<dbReference type="EMBL" id="JARBHB010000006">
    <property type="protein sequence ID" value="KAJ8880253.1"/>
    <property type="molecule type" value="Genomic_DNA"/>
</dbReference>
<evidence type="ECO:0000313" key="1">
    <source>
        <dbReference type="EMBL" id="KAJ8880253.1"/>
    </source>
</evidence>
<gene>
    <name evidence="1" type="ORF">PR048_016719</name>
</gene>
<proteinExistence type="predicted"/>
<evidence type="ECO:0000313" key="2">
    <source>
        <dbReference type="Proteomes" id="UP001159363"/>
    </source>
</evidence>